<dbReference type="InterPro" id="IPR005474">
    <property type="entry name" value="Transketolase_N"/>
</dbReference>
<protein>
    <submittedName>
        <fullName evidence="5">Transketolase</fullName>
    </submittedName>
</protein>
<dbReference type="PANTHER" id="PTHR47514">
    <property type="entry name" value="TRANSKETOLASE N-TERMINAL SECTION-RELATED"/>
    <property type="match status" value="1"/>
</dbReference>
<dbReference type="EMBL" id="JAGQLL010000094">
    <property type="protein sequence ID" value="MCA9380587.1"/>
    <property type="molecule type" value="Genomic_DNA"/>
</dbReference>
<proteinExistence type="inferred from homology"/>
<dbReference type="AlphaFoldDB" id="A0A955I8G0"/>
<dbReference type="CDD" id="cd02012">
    <property type="entry name" value="TPP_TK"/>
    <property type="match status" value="1"/>
</dbReference>
<dbReference type="SUPFAM" id="SSF52518">
    <property type="entry name" value="Thiamin diphosphate-binding fold (THDP-binding)"/>
    <property type="match status" value="1"/>
</dbReference>
<dbReference type="Proteomes" id="UP000745577">
    <property type="component" value="Unassembled WGS sequence"/>
</dbReference>
<name>A0A955I8G0_9BACT</name>
<keyword evidence="3" id="KW-0786">Thiamine pyrophosphate</keyword>
<accession>A0A955I8G0</accession>
<comment type="caution">
    <text evidence="5">The sequence shown here is derived from an EMBL/GenBank/DDBJ whole genome shotgun (WGS) entry which is preliminary data.</text>
</comment>
<dbReference type="Pfam" id="PF00456">
    <property type="entry name" value="Transketolase_N"/>
    <property type="match status" value="1"/>
</dbReference>
<dbReference type="Gene3D" id="3.40.50.970">
    <property type="match status" value="1"/>
</dbReference>
<feature type="domain" description="Transketolase N-terminal" evidence="4">
    <location>
        <begin position="20"/>
        <end position="244"/>
    </location>
</feature>
<evidence type="ECO:0000256" key="2">
    <source>
        <dbReference type="ARBA" id="ARBA00007131"/>
    </source>
</evidence>
<sequence length="279" mass="31506">MDYTKEELDKLRKLSYELKIDVIKMLDKADSGHIGGAFSIADIVTCLYFSVANLDPQNPDWEERDYILLSNGHVCPILYSALARKGYFPKEELNNLRKIDSLLQGHPKLGIPGVENTSGLLGQGLSQGVGIALGLTMDSKNNKVYVITSDGEHQEGQTWEAIMSANKWSLNNLVVIVDRNHVQIDGNTEDIMPLGNLKEKYESFGWIALDINGHDYNEILQTFEFVKKVDQPVAIIAHTISGEDISFMERLYKYHDWKDDPAEVEMALKELQAELDKFN</sequence>
<dbReference type="PANTHER" id="PTHR47514:SF1">
    <property type="entry name" value="TRANSKETOLASE N-TERMINAL SECTION-RELATED"/>
    <property type="match status" value="1"/>
</dbReference>
<dbReference type="InterPro" id="IPR029061">
    <property type="entry name" value="THDP-binding"/>
</dbReference>
<comment type="similarity">
    <text evidence="2">Belongs to the transketolase family.</text>
</comment>
<evidence type="ECO:0000313" key="6">
    <source>
        <dbReference type="Proteomes" id="UP000745577"/>
    </source>
</evidence>
<evidence type="ECO:0000256" key="3">
    <source>
        <dbReference type="ARBA" id="ARBA00023052"/>
    </source>
</evidence>
<evidence type="ECO:0000259" key="4">
    <source>
        <dbReference type="Pfam" id="PF00456"/>
    </source>
</evidence>
<gene>
    <name evidence="5" type="ORF">KC675_05410</name>
</gene>
<reference evidence="5" key="1">
    <citation type="submission" date="2020-04" db="EMBL/GenBank/DDBJ databases">
        <authorList>
            <person name="Zhang T."/>
        </authorList>
    </citation>
    <scope>NUCLEOTIDE SEQUENCE</scope>
    <source>
        <strain evidence="5">HKST-UBA15</strain>
    </source>
</reference>
<comment type="cofactor">
    <cofactor evidence="1">
        <name>thiamine diphosphate</name>
        <dbReference type="ChEBI" id="CHEBI:58937"/>
    </cofactor>
</comment>
<organism evidence="5 6">
    <name type="scientific">Candidatus Dojkabacteria bacterium</name>
    <dbReference type="NCBI Taxonomy" id="2099670"/>
    <lineage>
        <taxon>Bacteria</taxon>
        <taxon>Candidatus Dojkabacteria</taxon>
    </lineage>
</organism>
<reference evidence="5" key="2">
    <citation type="journal article" date="2021" name="Microbiome">
        <title>Successional dynamics and alternative stable states in a saline activated sludge microbial community over 9 years.</title>
        <authorList>
            <person name="Wang Y."/>
            <person name="Ye J."/>
            <person name="Ju F."/>
            <person name="Liu L."/>
            <person name="Boyd J.A."/>
            <person name="Deng Y."/>
            <person name="Parks D.H."/>
            <person name="Jiang X."/>
            <person name="Yin X."/>
            <person name="Woodcroft B.J."/>
            <person name="Tyson G.W."/>
            <person name="Hugenholtz P."/>
            <person name="Polz M.F."/>
            <person name="Zhang T."/>
        </authorList>
    </citation>
    <scope>NUCLEOTIDE SEQUENCE</scope>
    <source>
        <strain evidence="5">HKST-UBA15</strain>
    </source>
</reference>
<evidence type="ECO:0000256" key="1">
    <source>
        <dbReference type="ARBA" id="ARBA00001964"/>
    </source>
</evidence>
<evidence type="ECO:0000313" key="5">
    <source>
        <dbReference type="EMBL" id="MCA9380587.1"/>
    </source>
</evidence>